<gene>
    <name evidence="1" type="primary">ORF32945</name>
</gene>
<reference evidence="1" key="1">
    <citation type="submission" date="2014-12" db="EMBL/GenBank/DDBJ databases">
        <title>Insight into the proteome of Arion vulgaris.</title>
        <authorList>
            <person name="Aradska J."/>
            <person name="Bulat T."/>
            <person name="Smidak R."/>
            <person name="Sarate P."/>
            <person name="Gangsoo J."/>
            <person name="Sialana F."/>
            <person name="Bilban M."/>
            <person name="Lubec G."/>
        </authorList>
    </citation>
    <scope>NUCLEOTIDE SEQUENCE</scope>
    <source>
        <tissue evidence="1">Skin</tissue>
    </source>
</reference>
<organism evidence="1">
    <name type="scientific">Arion vulgaris</name>
    <dbReference type="NCBI Taxonomy" id="1028688"/>
    <lineage>
        <taxon>Eukaryota</taxon>
        <taxon>Metazoa</taxon>
        <taxon>Spiralia</taxon>
        <taxon>Lophotrochozoa</taxon>
        <taxon>Mollusca</taxon>
        <taxon>Gastropoda</taxon>
        <taxon>Heterobranchia</taxon>
        <taxon>Euthyneura</taxon>
        <taxon>Panpulmonata</taxon>
        <taxon>Eupulmonata</taxon>
        <taxon>Stylommatophora</taxon>
        <taxon>Helicina</taxon>
        <taxon>Arionoidea</taxon>
        <taxon>Arionidae</taxon>
        <taxon>Arion</taxon>
    </lineage>
</organism>
<accession>A0A0B6YQG7</accession>
<sequence>MLSCTEVCSQKIVLEFPQQPIACFSGLRRGRDRYIIHGNVGPKYLELLSAGWESKITMEVLTMVSIQFIKVCLLLIGPDGIFCDPHSTSSCYCDHLSNTGIAYFVISSIAKLSQSLGIVRAAWMHSNGTSVYSQNNITLPKVYDQSTANLMLKVNGHLAVKSGLCGRNFIPF</sequence>
<dbReference type="EMBL" id="HACG01011527">
    <property type="protein sequence ID" value="CEK58392.1"/>
    <property type="molecule type" value="Transcribed_RNA"/>
</dbReference>
<evidence type="ECO:0000313" key="1">
    <source>
        <dbReference type="EMBL" id="CEK58392.1"/>
    </source>
</evidence>
<proteinExistence type="predicted"/>
<feature type="non-terminal residue" evidence="1">
    <location>
        <position position="172"/>
    </location>
</feature>
<name>A0A0B6YQG7_9EUPU</name>
<dbReference type="AlphaFoldDB" id="A0A0B6YQG7"/>
<protein>
    <submittedName>
        <fullName evidence="1">Uncharacterized protein</fullName>
    </submittedName>
</protein>